<dbReference type="Proteomes" id="UP000033071">
    <property type="component" value="Chromosome"/>
</dbReference>
<dbReference type="HOGENOM" id="CLU_151090_1_0_2"/>
<evidence type="ECO:0000313" key="1">
    <source>
        <dbReference type="EMBL" id="AKB72190.1"/>
    </source>
</evidence>
<dbReference type="EMBL" id="CP009514">
    <property type="protein sequence ID" value="AKB72190.1"/>
    <property type="molecule type" value="Genomic_DNA"/>
</dbReference>
<name>A0A0E3WR78_METMZ</name>
<dbReference type="RefSeq" id="WP_052727627.1">
    <property type="nucleotide sequence ID" value="NZ_CP009514.1"/>
</dbReference>
<evidence type="ECO:0000313" key="2">
    <source>
        <dbReference type="Proteomes" id="UP000033071"/>
    </source>
</evidence>
<dbReference type="AlphaFoldDB" id="A0A0E3WR78"/>
<sequence>MIYIVFYRAKKSNIIKNIAETTFSVVKRKFGEIIRARKFYNQVKEIKIKLIVYNINKKVVEIVCIKLWIPTEPKD</sequence>
<dbReference type="PATRIC" id="fig|1434113.4.peg.2869"/>
<proteinExistence type="predicted"/>
<accession>A0A0E3WR78</accession>
<dbReference type="GeneID" id="24882273"/>
<gene>
    <name evidence="1" type="ORF">MSMAC_2300</name>
</gene>
<protein>
    <submittedName>
        <fullName evidence="1">Uncharacterized protein</fullName>
    </submittedName>
</protein>
<reference evidence="1 2" key="1">
    <citation type="submission" date="2014-07" db="EMBL/GenBank/DDBJ databases">
        <title>Methanogenic archaea and the global carbon cycle.</title>
        <authorList>
            <person name="Henriksen J.R."/>
            <person name="Luke J."/>
            <person name="Reinhart S."/>
            <person name="Benedict M.N."/>
            <person name="Youngblut N.D."/>
            <person name="Metcalf M.E."/>
            <person name="Whitaker R.J."/>
            <person name="Metcalf W.W."/>
        </authorList>
    </citation>
    <scope>NUCLEOTIDE SEQUENCE [LARGE SCALE GENOMIC DNA]</scope>
    <source>
        <strain evidence="1 2">C16</strain>
    </source>
</reference>
<dbReference type="KEGG" id="mmac:MSMAC_2300"/>
<organism evidence="1 2">
    <name type="scientific">Methanosarcina mazei C16</name>
    <dbReference type="NCBI Taxonomy" id="1434113"/>
    <lineage>
        <taxon>Archaea</taxon>
        <taxon>Methanobacteriati</taxon>
        <taxon>Methanobacteriota</taxon>
        <taxon>Stenosarchaea group</taxon>
        <taxon>Methanomicrobia</taxon>
        <taxon>Methanosarcinales</taxon>
        <taxon>Methanosarcinaceae</taxon>
        <taxon>Methanosarcina</taxon>
    </lineage>
</organism>